<dbReference type="AlphaFoldDB" id="A0A2D3W9L8"/>
<dbReference type="SUPFAM" id="SSF110997">
    <property type="entry name" value="Sporulation related repeat"/>
    <property type="match status" value="1"/>
</dbReference>
<name>A0A2D3W9L8_9BACT</name>
<dbReference type="Pfam" id="PF05036">
    <property type="entry name" value="SPOR"/>
    <property type="match status" value="1"/>
</dbReference>
<keyword evidence="2" id="KW-0812">Transmembrane</keyword>
<dbReference type="PROSITE" id="PS51724">
    <property type="entry name" value="SPOR"/>
    <property type="match status" value="1"/>
</dbReference>
<dbReference type="InterPro" id="IPR007730">
    <property type="entry name" value="SPOR-like_dom"/>
</dbReference>
<evidence type="ECO:0000256" key="1">
    <source>
        <dbReference type="SAM" id="MobiDB-lite"/>
    </source>
</evidence>
<evidence type="ECO:0000259" key="3">
    <source>
        <dbReference type="PROSITE" id="PS51724"/>
    </source>
</evidence>
<reference evidence="4 5" key="1">
    <citation type="journal article" date="2017" name="Front. Microbiol.">
        <title>Comparative Genomic Analysis of the Class Epsilonproteobacteria and Proposed Reclassification to Epsilonbacteraeota (phyl. nov.).</title>
        <authorList>
            <person name="Waite D.W."/>
            <person name="Vanwonterghem I."/>
            <person name="Rinke C."/>
            <person name="Parks D.H."/>
            <person name="Zhang Y."/>
            <person name="Takai K."/>
            <person name="Sievert S.M."/>
            <person name="Simon J."/>
            <person name="Campbell B.J."/>
            <person name="Hanson T.E."/>
            <person name="Woyke T."/>
            <person name="Klotz M.G."/>
            <person name="Hugenholtz P."/>
        </authorList>
    </citation>
    <scope>NUCLEOTIDE SEQUENCE [LARGE SCALE GENOMIC DNA]</scope>
    <source>
        <strain evidence="4">UBA11420</strain>
    </source>
</reference>
<feature type="compositionally biased region" description="Low complexity" evidence="1">
    <location>
        <begin position="151"/>
        <end position="174"/>
    </location>
</feature>
<dbReference type="STRING" id="366522.GCA_001548055_02122"/>
<dbReference type="EMBL" id="DLUG01000043">
    <property type="protein sequence ID" value="DAB37098.1"/>
    <property type="molecule type" value="Genomic_DNA"/>
</dbReference>
<keyword evidence="2" id="KW-0472">Membrane</keyword>
<evidence type="ECO:0000313" key="5">
    <source>
        <dbReference type="Proteomes" id="UP000231638"/>
    </source>
</evidence>
<dbReference type="GO" id="GO:0042834">
    <property type="term" value="F:peptidoglycan binding"/>
    <property type="evidence" value="ECO:0007669"/>
    <property type="project" value="InterPro"/>
</dbReference>
<feature type="region of interest" description="Disordered" evidence="1">
    <location>
        <begin position="54"/>
        <end position="74"/>
    </location>
</feature>
<keyword evidence="2" id="KW-1133">Transmembrane helix</keyword>
<feature type="compositionally biased region" description="Basic and acidic residues" evidence="1">
    <location>
        <begin position="140"/>
        <end position="150"/>
    </location>
</feature>
<gene>
    <name evidence="4" type="ORF">CFH80_01335</name>
</gene>
<organism evidence="4 5">
    <name type="scientific">Sulfurospirillum cavolei</name>
    <dbReference type="NCBI Taxonomy" id="366522"/>
    <lineage>
        <taxon>Bacteria</taxon>
        <taxon>Pseudomonadati</taxon>
        <taxon>Campylobacterota</taxon>
        <taxon>Epsilonproteobacteria</taxon>
        <taxon>Campylobacterales</taxon>
        <taxon>Sulfurospirillaceae</taxon>
        <taxon>Sulfurospirillum</taxon>
    </lineage>
</organism>
<feature type="compositionally biased region" description="Polar residues" evidence="1">
    <location>
        <begin position="118"/>
        <end position="129"/>
    </location>
</feature>
<protein>
    <submittedName>
        <fullName evidence="4">SPOR domain-containing protein</fullName>
    </submittedName>
</protein>
<accession>A0A2D3W9L8</accession>
<sequence length="255" mass="27734">MENRNELSDIVLEKGDTKTLKMKRILILVAFLILVFLIALASMKLMNKDQSKDTSKLILPPEPSQENQIPKDDQLFKQVPIIEENTAKKESFEDMIKTLKEKEAQKQEEAKGTDTQKEATTVTPPNVQESKLPATANAKAAKEEPKKEAPKAATAASKPATTAPSTPVASSNSGGANAQAGIYVQVGAVATAPEQRVLNDIKSKGFEYRVYPTVVNGNHVTKILIGPYASSADAENALVLIRSSINKNAFIYRVK</sequence>
<dbReference type="Proteomes" id="UP000231638">
    <property type="component" value="Unassembled WGS sequence"/>
</dbReference>
<feature type="transmembrane region" description="Helical" evidence="2">
    <location>
        <begin position="25"/>
        <end position="46"/>
    </location>
</feature>
<evidence type="ECO:0000313" key="4">
    <source>
        <dbReference type="EMBL" id="DAB37098.1"/>
    </source>
</evidence>
<feature type="domain" description="SPOR" evidence="3">
    <location>
        <begin position="176"/>
        <end position="254"/>
    </location>
</feature>
<dbReference type="InterPro" id="IPR036680">
    <property type="entry name" value="SPOR-like_sf"/>
</dbReference>
<proteinExistence type="predicted"/>
<evidence type="ECO:0000256" key="2">
    <source>
        <dbReference type="SAM" id="Phobius"/>
    </source>
</evidence>
<feature type="region of interest" description="Disordered" evidence="1">
    <location>
        <begin position="103"/>
        <end position="174"/>
    </location>
</feature>
<dbReference type="Gene3D" id="3.30.70.1070">
    <property type="entry name" value="Sporulation related repeat"/>
    <property type="match status" value="1"/>
</dbReference>
<comment type="caution">
    <text evidence="4">The sequence shown here is derived from an EMBL/GenBank/DDBJ whole genome shotgun (WGS) entry which is preliminary data.</text>
</comment>
<feature type="compositionally biased region" description="Basic and acidic residues" evidence="1">
    <location>
        <begin position="103"/>
        <end position="117"/>
    </location>
</feature>